<proteinExistence type="predicted"/>
<dbReference type="RefSeq" id="WP_278098726.1">
    <property type="nucleotide sequence ID" value="NZ_CP091092.1"/>
</dbReference>
<feature type="binding site" evidence="6">
    <location>
        <position position="86"/>
    </location>
    <ligand>
        <name>[4Fe-4S] cluster</name>
        <dbReference type="ChEBI" id="CHEBI:49883"/>
        <note>4Fe-4S-S-AdoMet</note>
    </ligand>
</feature>
<evidence type="ECO:0000256" key="3">
    <source>
        <dbReference type="ARBA" id="ARBA00022723"/>
    </source>
</evidence>
<dbReference type="KEGG" id="manq:L1994_06890"/>
<evidence type="ECO:0000256" key="2">
    <source>
        <dbReference type="ARBA" id="ARBA00022691"/>
    </source>
</evidence>
<feature type="binding site" evidence="6">
    <location>
        <position position="89"/>
    </location>
    <ligand>
        <name>[4Fe-4S] cluster</name>
        <dbReference type="ChEBI" id="CHEBI:49883"/>
        <note>4Fe-4S-S-AdoMet</note>
    </ligand>
</feature>
<keyword evidence="1" id="KW-0004">4Fe-4S</keyword>
<name>A0AAF0FLN2_9EURY</name>
<dbReference type="GeneID" id="79950110"/>
<dbReference type="GO" id="GO:0051539">
    <property type="term" value="F:4 iron, 4 sulfur cluster binding"/>
    <property type="evidence" value="ECO:0007669"/>
    <property type="project" value="UniProtKB-KW"/>
</dbReference>
<dbReference type="InterPro" id="IPR016431">
    <property type="entry name" value="Pyrv-formate_lyase-activ_prd"/>
</dbReference>
<dbReference type="InterPro" id="IPR013785">
    <property type="entry name" value="Aldolase_TIM"/>
</dbReference>
<dbReference type="PANTHER" id="PTHR30352:SF5">
    <property type="entry name" value="PYRUVATE FORMATE-LYASE 1-ACTIVATING ENZYME"/>
    <property type="match status" value="1"/>
</dbReference>
<dbReference type="PROSITE" id="PS51918">
    <property type="entry name" value="RADICAL_SAM"/>
    <property type="match status" value="1"/>
</dbReference>
<dbReference type="GO" id="GO:0046872">
    <property type="term" value="F:metal ion binding"/>
    <property type="evidence" value="ECO:0007669"/>
    <property type="project" value="UniProtKB-KW"/>
</dbReference>
<dbReference type="Proteomes" id="UP001218895">
    <property type="component" value="Chromosome"/>
</dbReference>
<dbReference type="InterPro" id="IPR034457">
    <property type="entry name" value="Organic_radical-activating"/>
</dbReference>
<dbReference type="CDD" id="cd01335">
    <property type="entry name" value="Radical_SAM"/>
    <property type="match status" value="1"/>
</dbReference>
<dbReference type="InterPro" id="IPR007197">
    <property type="entry name" value="rSAM"/>
</dbReference>
<evidence type="ECO:0000256" key="4">
    <source>
        <dbReference type="ARBA" id="ARBA00023004"/>
    </source>
</evidence>
<evidence type="ECO:0000256" key="6">
    <source>
        <dbReference type="PIRSR" id="PIRSR004869-50"/>
    </source>
</evidence>
<accession>A0AAF0FLN2</accession>
<feature type="binding site" evidence="6">
    <location>
        <position position="82"/>
    </location>
    <ligand>
        <name>[4Fe-4S] cluster</name>
        <dbReference type="ChEBI" id="CHEBI:49883"/>
        <note>4Fe-4S-S-AdoMet</note>
    </ligand>
</feature>
<dbReference type="GO" id="GO:0003824">
    <property type="term" value="F:catalytic activity"/>
    <property type="evidence" value="ECO:0007669"/>
    <property type="project" value="InterPro"/>
</dbReference>
<dbReference type="SUPFAM" id="SSF102114">
    <property type="entry name" value="Radical SAM enzymes"/>
    <property type="match status" value="1"/>
</dbReference>
<dbReference type="InterPro" id="IPR058240">
    <property type="entry name" value="rSAM_sf"/>
</dbReference>
<dbReference type="SFLD" id="SFLDS00029">
    <property type="entry name" value="Radical_SAM"/>
    <property type="match status" value="1"/>
</dbReference>
<dbReference type="EMBL" id="CP091092">
    <property type="protein sequence ID" value="WFN35887.1"/>
    <property type="molecule type" value="Genomic_DNA"/>
</dbReference>
<dbReference type="PANTHER" id="PTHR30352">
    <property type="entry name" value="PYRUVATE FORMATE-LYASE-ACTIVATING ENZYME"/>
    <property type="match status" value="1"/>
</dbReference>
<keyword evidence="3 6" id="KW-0479">Metal-binding</keyword>
<keyword evidence="4 6" id="KW-0408">Iron</keyword>
<keyword evidence="2 6" id="KW-0949">S-adenosyl-L-methionine</keyword>
<dbReference type="SFLD" id="SFLDG01101">
    <property type="entry name" value="Uncharacterised_Radical_SAM_Su"/>
    <property type="match status" value="1"/>
</dbReference>
<feature type="domain" description="Radical SAM core" evidence="7">
    <location>
        <begin position="68"/>
        <end position="282"/>
    </location>
</feature>
<dbReference type="Pfam" id="PF04055">
    <property type="entry name" value="Radical_SAM"/>
    <property type="match status" value="1"/>
</dbReference>
<keyword evidence="9" id="KW-1185">Reference proteome</keyword>
<gene>
    <name evidence="8" type="primary">amrS</name>
    <name evidence="8" type="ORF">L1994_06890</name>
</gene>
<evidence type="ECO:0000256" key="1">
    <source>
        <dbReference type="ARBA" id="ARBA00022485"/>
    </source>
</evidence>
<reference evidence="8" key="1">
    <citation type="submission" date="2022-01" db="EMBL/GenBank/DDBJ databases">
        <title>Complete genome of Methanomicrobium antiquum DSM 21220.</title>
        <authorList>
            <person name="Chen S.-C."/>
            <person name="You Y.-T."/>
            <person name="Zhou Y.-Z."/>
            <person name="Lai M.-C."/>
        </authorList>
    </citation>
    <scope>NUCLEOTIDE SEQUENCE</scope>
    <source>
        <strain evidence="8">DSM 21220</strain>
    </source>
</reference>
<dbReference type="NCBIfam" id="TIGR04337">
    <property type="entry name" value="AmmeMemoSam_rS"/>
    <property type="match status" value="1"/>
</dbReference>
<keyword evidence="5 6" id="KW-0411">Iron-sulfur</keyword>
<protein>
    <submittedName>
        <fullName evidence="8">AmmeMemoRadiSam system radical SAM enzyme</fullName>
    </submittedName>
</protein>
<dbReference type="Gene3D" id="3.20.20.70">
    <property type="entry name" value="Aldolase class I"/>
    <property type="match status" value="1"/>
</dbReference>
<comment type="cofactor">
    <cofactor evidence="6">
        <name>[4Fe-4S] cluster</name>
        <dbReference type="ChEBI" id="CHEBI:49883"/>
    </cofactor>
    <text evidence="6">Binds 1 [4Fe-4S] cluster. The cluster is coordinated with 3 cysteines and an exchangeable S-adenosyl-L-methionine.</text>
</comment>
<dbReference type="PIRSF" id="PIRSF004869">
    <property type="entry name" value="PflX_prd"/>
    <property type="match status" value="1"/>
</dbReference>
<dbReference type="InterPro" id="IPR006638">
    <property type="entry name" value="Elp3/MiaA/NifB-like_rSAM"/>
</dbReference>
<evidence type="ECO:0000256" key="5">
    <source>
        <dbReference type="ARBA" id="ARBA00023014"/>
    </source>
</evidence>
<organism evidence="8 9">
    <name type="scientific">Methanomicrobium antiquum</name>
    <dbReference type="NCBI Taxonomy" id="487686"/>
    <lineage>
        <taxon>Archaea</taxon>
        <taxon>Methanobacteriati</taxon>
        <taxon>Methanobacteriota</taxon>
        <taxon>Stenosarchaea group</taxon>
        <taxon>Methanomicrobia</taxon>
        <taxon>Methanomicrobiales</taxon>
        <taxon>Methanomicrobiaceae</taxon>
        <taxon>Methanomicrobium</taxon>
    </lineage>
</organism>
<evidence type="ECO:0000313" key="8">
    <source>
        <dbReference type="EMBL" id="WFN35887.1"/>
    </source>
</evidence>
<evidence type="ECO:0000259" key="7">
    <source>
        <dbReference type="PROSITE" id="PS51918"/>
    </source>
</evidence>
<dbReference type="SMART" id="SM00729">
    <property type="entry name" value="Elp3"/>
    <property type="match status" value="1"/>
</dbReference>
<dbReference type="AlphaFoldDB" id="A0AAF0FLN2"/>
<dbReference type="InterPro" id="IPR027596">
    <property type="entry name" value="AmmeMemoSam_rS"/>
</dbReference>
<evidence type="ECO:0000313" key="9">
    <source>
        <dbReference type="Proteomes" id="UP001218895"/>
    </source>
</evidence>
<sequence length="339" mass="38538">MHEALLYEKEENKFVKCGLCSHRCKIAENKTGICGVRINRGGVLYAESYGKISAEAIDPIEKKPLYHFLPGTNVYSLGSIGCNFRCSHCQNWEISQNKSADFLQFLSPEMGVLKAKEYNCKSIAWTYNEPTIWHEYTMDMGKTAREENLGTVYVTNGYMTEEAVSDLSRMLNAFRVDIKAFSDEFYKKVCKAKLSPVLDATIKAKECRMHIEIVNLLIPGLNDSPKELKELIRWIYENIGEDTPVHFTRFHPDYKMSDIGPTPIKTLEKTYMLAKEEGLRYPYLGNIASHPFNNTWCHKCGSLLIERSGFSQKNVNLKGNICRICGAKIPVITTTEGII</sequence>